<dbReference type="AlphaFoldDB" id="A0A344UJF8"/>
<evidence type="ECO:0000313" key="2">
    <source>
        <dbReference type="EMBL" id="AXE35406.1"/>
    </source>
</evidence>
<proteinExistence type="predicted"/>
<accession>A0A344UJF8</accession>
<dbReference type="SUPFAM" id="SSF51197">
    <property type="entry name" value="Clavaminate synthase-like"/>
    <property type="match status" value="1"/>
</dbReference>
<dbReference type="RefSeq" id="WP_114073622.1">
    <property type="nucleotide sequence ID" value="NZ_CP029554.1"/>
</dbReference>
<dbReference type="EMBL" id="CP029554">
    <property type="protein sequence ID" value="AXE35406.1"/>
    <property type="molecule type" value="Genomic_DNA"/>
</dbReference>
<dbReference type="Gene3D" id="2.60.120.650">
    <property type="entry name" value="Cupin"/>
    <property type="match status" value="1"/>
</dbReference>
<reference evidence="2 3" key="1">
    <citation type="submission" date="2018-05" db="EMBL/GenBank/DDBJ databases">
        <title>Genome sequencing, assembly and analysis of the novel insecticidal bacterium, Chromobacterium phragmitis.</title>
        <authorList>
            <person name="Sparks M.E."/>
            <person name="Blackburn M.B."/>
            <person name="Gundersen-Rindal D.E."/>
        </authorList>
    </citation>
    <scope>NUCLEOTIDE SEQUENCE [LARGE SCALE GENOMIC DNA]</scope>
    <source>
        <strain evidence="2">IIBBL 274-1</strain>
    </source>
</reference>
<evidence type="ECO:0000259" key="1">
    <source>
        <dbReference type="PROSITE" id="PS51184"/>
    </source>
</evidence>
<feature type="domain" description="JmjC" evidence="1">
    <location>
        <begin position="98"/>
        <end position="254"/>
    </location>
</feature>
<dbReference type="Proteomes" id="UP000252038">
    <property type="component" value="Chromosome"/>
</dbReference>
<name>A0A344UJF8_9NEIS</name>
<organism evidence="2 3">
    <name type="scientific">Chromobacterium phragmitis</name>
    <dbReference type="NCBI Taxonomy" id="2202141"/>
    <lineage>
        <taxon>Bacteria</taxon>
        <taxon>Pseudomonadati</taxon>
        <taxon>Pseudomonadota</taxon>
        <taxon>Betaproteobacteria</taxon>
        <taxon>Neisseriales</taxon>
        <taxon>Chromobacteriaceae</taxon>
        <taxon>Chromobacterium</taxon>
    </lineage>
</organism>
<dbReference type="KEGG" id="chrb:DK843_14535"/>
<evidence type="ECO:0000313" key="3">
    <source>
        <dbReference type="Proteomes" id="UP000252038"/>
    </source>
</evidence>
<sequence length="425" mass="48225">MSEPAPSFSAEWWEGFLKESRQLSCPVVFKGALGQARAALFRQAVLDILATLARLRTARYGLRIYAAGRLLDSDEMNRIYDSPPQAGESLECWSGRVFPQTPFGIILNAGEKFHHGLSCEVAQMLAPLFERVGLPREGVQFSIFIGDYDKTPLGIHQDKRGENVIHLHVGPGAKTMYLWEPEQYRRLTGEQGIPERDFNALKPHARTFRFESGDLFFMPEGTFHIGAQSELSIGITVWQYTHTNQMLADNLHAFLLKQLQAASDGAIVHDPSPPQDTRALDAILAQRRLPDEYRGRDYDQLLRLAYLDWRHCLASNAGYRNPPFPRDDKASLEADDQVLMETPYRILTRDTMPGRMAVYVRGNKLEMNRHSGLIAMLDRLNQNQPCAVAELLELLDPAWPEKIGLHLLGELLRWRGIRRLEPPSD</sequence>
<dbReference type="InterPro" id="IPR003347">
    <property type="entry name" value="JmjC_dom"/>
</dbReference>
<dbReference type="PROSITE" id="PS51184">
    <property type="entry name" value="JMJC"/>
    <property type="match status" value="1"/>
</dbReference>
<gene>
    <name evidence="2" type="ORF">DK843_14535</name>
</gene>
<protein>
    <recommendedName>
        <fullName evidence="1">JmjC domain-containing protein</fullName>
    </recommendedName>
</protein>